<keyword evidence="8" id="KW-0139">CF(1)</keyword>
<comment type="subcellular location">
    <subcellularLocation>
        <location evidence="2">Membrane</location>
        <topology evidence="2">Peripheral membrane protein</topology>
    </subcellularLocation>
</comment>
<evidence type="ECO:0000256" key="9">
    <source>
        <dbReference type="ARBA" id="ARBA00023310"/>
    </source>
</evidence>
<dbReference type="InterPro" id="IPR000131">
    <property type="entry name" value="ATP_synth_F1_gsu"/>
</dbReference>
<gene>
    <name evidence="10" type="ORF">FDP22_19165</name>
</gene>
<evidence type="ECO:0000256" key="5">
    <source>
        <dbReference type="ARBA" id="ARBA00022781"/>
    </source>
</evidence>
<comment type="function">
    <text evidence="1">Produces ATP from ADP in the presence of a proton gradient across the membrane. The gamma chain is believed to be important in regulating ATPase activity and the flow of protons through the CF(0) complex.</text>
</comment>
<dbReference type="Gene3D" id="1.10.287.80">
    <property type="entry name" value="ATP synthase, gamma subunit, helix hairpin domain"/>
    <property type="match status" value="1"/>
</dbReference>
<dbReference type="Proteomes" id="UP000305888">
    <property type="component" value="Plasmid pD4M1A"/>
</dbReference>
<dbReference type="PROSITE" id="PS00153">
    <property type="entry name" value="ATPASE_GAMMA"/>
    <property type="match status" value="1"/>
</dbReference>
<protein>
    <recommendedName>
        <fullName evidence="12">ATPase</fullName>
    </recommendedName>
</protein>
<dbReference type="Gene3D" id="3.40.1380.10">
    <property type="match status" value="1"/>
</dbReference>
<evidence type="ECO:0008006" key="12">
    <source>
        <dbReference type="Google" id="ProtNLM"/>
    </source>
</evidence>
<sequence length="284" mass="30051">MSGRESDVAARIGTVRSLSSVISAMQGIAAARSREAQACLAGIRSYAATVGTGIGEALALLPEVAEGPPPHGGRHMVVALCAEQGFAGTFSERVLDAAEAVLRAPGPPADLWVIGDRGVMAAAVRGTAVLRHDPMISHPMEAALLAGRIADALWQGAAAGRLLRLSLVHAVPDPRAGLRLATRRLVPFDFTRFPRASGRPMITLPPRMLLDALVQEYVFAELCEAITLSFAAESEARMRAMLAARTNVADTLEELVATSRRLRQEEITSEIVELAAGALAHRGR</sequence>
<dbReference type="GO" id="GO:0045259">
    <property type="term" value="C:proton-transporting ATP synthase complex"/>
    <property type="evidence" value="ECO:0007669"/>
    <property type="project" value="UniProtKB-KW"/>
</dbReference>
<evidence type="ECO:0000256" key="4">
    <source>
        <dbReference type="ARBA" id="ARBA00022448"/>
    </source>
</evidence>
<keyword evidence="9" id="KW-0066">ATP synthesis</keyword>
<keyword evidence="10" id="KW-0614">Plasmid</keyword>
<comment type="similarity">
    <text evidence="3">Belongs to the ATPase gamma chain family.</text>
</comment>
<dbReference type="Pfam" id="PF00231">
    <property type="entry name" value="ATP-synt"/>
    <property type="match status" value="1"/>
</dbReference>
<evidence type="ECO:0000256" key="1">
    <source>
        <dbReference type="ARBA" id="ARBA00003456"/>
    </source>
</evidence>
<dbReference type="AlphaFoldDB" id="A0A5B8FZV1"/>
<dbReference type="GO" id="GO:0046933">
    <property type="term" value="F:proton-transporting ATP synthase activity, rotational mechanism"/>
    <property type="evidence" value="ECO:0007669"/>
    <property type="project" value="InterPro"/>
</dbReference>
<geneLocation type="plasmid" evidence="11">
    <name>pd4m1a</name>
</geneLocation>
<keyword evidence="4" id="KW-0813">Transport</keyword>
<accession>A0A5B8FZV1</accession>
<dbReference type="EMBL" id="CP040819">
    <property type="protein sequence ID" value="QDL93995.1"/>
    <property type="molecule type" value="Genomic_DNA"/>
</dbReference>
<dbReference type="KEGG" id="ppru:FDP22_19165"/>
<dbReference type="PANTHER" id="PTHR11693">
    <property type="entry name" value="ATP SYNTHASE GAMMA CHAIN"/>
    <property type="match status" value="1"/>
</dbReference>
<keyword evidence="5" id="KW-0375">Hydrogen ion transport</keyword>
<dbReference type="RefSeq" id="WP_138573595.1">
    <property type="nucleotide sequence ID" value="NZ_CP040819.1"/>
</dbReference>
<dbReference type="PANTHER" id="PTHR11693:SF22">
    <property type="entry name" value="ATP SYNTHASE SUBUNIT GAMMA, MITOCHONDRIAL"/>
    <property type="match status" value="1"/>
</dbReference>
<evidence type="ECO:0000256" key="8">
    <source>
        <dbReference type="ARBA" id="ARBA00023196"/>
    </source>
</evidence>
<evidence type="ECO:0000256" key="3">
    <source>
        <dbReference type="ARBA" id="ARBA00007681"/>
    </source>
</evidence>
<proteinExistence type="inferred from homology"/>
<keyword evidence="11" id="KW-1185">Reference proteome</keyword>
<name>A0A5B8FZV1_9RHOB</name>
<keyword evidence="7" id="KW-0472">Membrane</keyword>
<organism evidence="10 11">
    <name type="scientific">Paroceanicella profunda</name>
    <dbReference type="NCBI Taxonomy" id="2579971"/>
    <lineage>
        <taxon>Bacteria</taxon>
        <taxon>Pseudomonadati</taxon>
        <taxon>Pseudomonadota</taxon>
        <taxon>Alphaproteobacteria</taxon>
        <taxon>Rhodobacterales</taxon>
        <taxon>Paracoccaceae</taxon>
        <taxon>Paroceanicella</taxon>
    </lineage>
</organism>
<dbReference type="SUPFAM" id="SSF52943">
    <property type="entry name" value="ATP synthase (F1-ATPase), gamma subunit"/>
    <property type="match status" value="1"/>
</dbReference>
<evidence type="ECO:0000313" key="10">
    <source>
        <dbReference type="EMBL" id="QDL93995.1"/>
    </source>
</evidence>
<dbReference type="InterPro" id="IPR035968">
    <property type="entry name" value="ATP_synth_F1_ATPase_gsu"/>
</dbReference>
<evidence type="ECO:0000256" key="7">
    <source>
        <dbReference type="ARBA" id="ARBA00023136"/>
    </source>
</evidence>
<evidence type="ECO:0000256" key="6">
    <source>
        <dbReference type="ARBA" id="ARBA00023065"/>
    </source>
</evidence>
<evidence type="ECO:0000313" key="11">
    <source>
        <dbReference type="Proteomes" id="UP000305888"/>
    </source>
</evidence>
<dbReference type="InterPro" id="IPR023632">
    <property type="entry name" value="ATP_synth_F1_gsu_CS"/>
</dbReference>
<keyword evidence="6" id="KW-0406">Ion transport</keyword>
<dbReference type="OrthoDB" id="6169121at2"/>
<reference evidence="10 11" key="1">
    <citation type="submission" date="2019-06" db="EMBL/GenBank/DDBJ databases">
        <title>Genome sequence of Rhodobacteraceae bacterium D4M1.</title>
        <authorList>
            <person name="Cao J."/>
        </authorList>
    </citation>
    <scope>NUCLEOTIDE SEQUENCE [LARGE SCALE GENOMIC DNA]</scope>
    <source>
        <strain evidence="10 11">D4M1</strain>
        <plasmid evidence="11">pd4m1a</plasmid>
    </source>
</reference>
<evidence type="ECO:0000256" key="2">
    <source>
        <dbReference type="ARBA" id="ARBA00004170"/>
    </source>
</evidence>